<proteinExistence type="predicted"/>
<dbReference type="Proteomes" id="UP000241054">
    <property type="component" value="Segment"/>
</dbReference>
<sequence length="55" mass="5760">MKVSLALTVFGCHVGSLDVEVDGGDDDTAAPAAPVKAATKPVKWMSRLWVKGMMA</sequence>
<accession>A0A2P1JWW5</accession>
<protein>
    <submittedName>
        <fullName evidence="1">Uncharacterized protein</fullName>
    </submittedName>
</protein>
<reference evidence="1 2" key="1">
    <citation type="submission" date="2018-02" db="EMBL/GenBank/DDBJ databases">
        <authorList>
            <person name="Dabrian K."/>
            <person name="Desai R."/>
            <person name="Jones K."/>
            <person name="Ngo R."/>
            <person name="Park D."/>
            <person name="Sakaji E."/>
            <person name="Sun Y."/>
            <person name="Tan B."/>
            <person name="Lund A.J."/>
            <person name="Freise A."/>
            <person name="Reddi K."/>
            <person name="Moberg-Parker J."/>
            <person name="Garlena R.A."/>
            <person name="Russell D.A."/>
            <person name="Pope W.H."/>
            <person name="Jacobs-Sera D."/>
            <person name="Hendrix R.W."/>
            <person name="Hatfull G.F."/>
        </authorList>
    </citation>
    <scope>NUCLEOTIDE SEQUENCE [LARGE SCALE GENOMIC DNA]</scope>
</reference>
<evidence type="ECO:0000313" key="1">
    <source>
        <dbReference type="EMBL" id="AVO24813.1"/>
    </source>
</evidence>
<dbReference type="EMBL" id="MG962364">
    <property type="protein sequence ID" value="AVO24813.1"/>
    <property type="molecule type" value="Genomic_DNA"/>
</dbReference>
<evidence type="ECO:0000313" key="2">
    <source>
        <dbReference type="Proteomes" id="UP000241054"/>
    </source>
</evidence>
<organism evidence="1 2">
    <name type="scientific">Mycobacterium phage Deby</name>
    <dbReference type="NCBI Taxonomy" id="2094130"/>
    <lineage>
        <taxon>Viruses</taxon>
        <taxon>Duplodnaviria</taxon>
        <taxon>Heunggongvirae</taxon>
        <taxon>Uroviricota</taxon>
        <taxon>Caudoviricetes</taxon>
        <taxon>Weiservirinae</taxon>
        <taxon>Anayavirus</taxon>
        <taxon>Anayavirus angelica</taxon>
    </lineage>
</organism>
<gene>
    <name evidence="1" type="primary">60</name>
    <name evidence="1" type="ORF">SEA_DEBY_60</name>
</gene>
<dbReference type="Pfam" id="PF24206">
    <property type="entry name" value="DUF7429"/>
    <property type="match status" value="1"/>
</dbReference>
<dbReference type="InterPro" id="IPR055852">
    <property type="entry name" value="DUF7429"/>
</dbReference>
<name>A0A2P1JWW5_9CAUD</name>